<keyword evidence="2" id="KW-0808">Transferase</keyword>
<gene>
    <name evidence="2" type="ORF">PHPALM_12820</name>
</gene>
<name>A0A2P4XYR8_9STRA</name>
<dbReference type="Proteomes" id="UP000237271">
    <property type="component" value="Unassembled WGS sequence"/>
</dbReference>
<dbReference type="AlphaFoldDB" id="A0A2P4XYR8"/>
<feature type="chain" id="PRO_5015125491" evidence="1">
    <location>
        <begin position="16"/>
        <end position="212"/>
    </location>
</feature>
<evidence type="ECO:0000256" key="1">
    <source>
        <dbReference type="SAM" id="SignalP"/>
    </source>
</evidence>
<proteinExistence type="predicted"/>
<accession>A0A2P4XYR8</accession>
<protein>
    <submittedName>
        <fullName evidence="2">TKL protein kinase</fullName>
    </submittedName>
</protein>
<organism evidence="2 3">
    <name type="scientific">Phytophthora palmivora</name>
    <dbReference type="NCBI Taxonomy" id="4796"/>
    <lineage>
        <taxon>Eukaryota</taxon>
        <taxon>Sar</taxon>
        <taxon>Stramenopiles</taxon>
        <taxon>Oomycota</taxon>
        <taxon>Peronosporomycetes</taxon>
        <taxon>Peronosporales</taxon>
        <taxon>Peronosporaceae</taxon>
        <taxon>Phytophthora</taxon>
    </lineage>
</organism>
<evidence type="ECO:0000313" key="3">
    <source>
        <dbReference type="Proteomes" id="UP000237271"/>
    </source>
</evidence>
<evidence type="ECO:0000313" key="2">
    <source>
        <dbReference type="EMBL" id="POM70705.1"/>
    </source>
</evidence>
<keyword evidence="1" id="KW-0732">Signal</keyword>
<feature type="signal peptide" evidence="1">
    <location>
        <begin position="1"/>
        <end position="15"/>
    </location>
</feature>
<comment type="caution">
    <text evidence="2">The sequence shown here is derived from an EMBL/GenBank/DDBJ whole genome shotgun (WGS) entry which is preliminary data.</text>
</comment>
<dbReference type="OrthoDB" id="4062651at2759"/>
<reference evidence="2 3" key="1">
    <citation type="journal article" date="2017" name="Genome Biol. Evol.">
        <title>Phytophthora megakarya and P. palmivora, closely related causal agents of cacao black pod rot, underwent increases in genome sizes and gene numbers by different mechanisms.</title>
        <authorList>
            <person name="Ali S.S."/>
            <person name="Shao J."/>
            <person name="Lary D.J."/>
            <person name="Kronmiller B."/>
            <person name="Shen D."/>
            <person name="Strem M.D."/>
            <person name="Amoako-Attah I."/>
            <person name="Akrofi A.Y."/>
            <person name="Begoude B.A."/>
            <person name="Ten Hoopen G.M."/>
            <person name="Coulibaly K."/>
            <person name="Kebe B.I."/>
            <person name="Melnick R.L."/>
            <person name="Guiltinan M.J."/>
            <person name="Tyler B.M."/>
            <person name="Meinhardt L.W."/>
            <person name="Bailey B.A."/>
        </authorList>
    </citation>
    <scope>NUCLEOTIDE SEQUENCE [LARGE SCALE GENOMIC DNA]</scope>
    <source>
        <strain evidence="3">sbr112.9</strain>
    </source>
</reference>
<dbReference type="EMBL" id="NCKW01006835">
    <property type="protein sequence ID" value="POM70705.1"/>
    <property type="molecule type" value="Genomic_DNA"/>
</dbReference>
<keyword evidence="2" id="KW-0418">Kinase</keyword>
<dbReference type="GO" id="GO:0016301">
    <property type="term" value="F:kinase activity"/>
    <property type="evidence" value="ECO:0007669"/>
    <property type="project" value="UniProtKB-KW"/>
</dbReference>
<sequence>MRLLLPSLVFAGVSAASSSSSSSVSWCSNSTASAVLTYCGDVCSSGDPCVQYTSSSSCSEASRNDCVLHSSSCTYQCLDAYNSVARKFTVFVKDPSSSDTWTSSASGSTAAAFPSAEIDTVTDVEYAEATRNIQITGFDDTNVQKGSLKSVAFDENTFETATVLEQLILTNLDLGALPTGFLPTTISTMENCNLASLPSQLGNLANKNLVTL</sequence>
<keyword evidence="3" id="KW-1185">Reference proteome</keyword>